<dbReference type="InterPro" id="IPR036322">
    <property type="entry name" value="WD40_repeat_dom_sf"/>
</dbReference>
<evidence type="ECO:0000256" key="3">
    <source>
        <dbReference type="ARBA" id="ARBA00022490"/>
    </source>
</evidence>
<proteinExistence type="inferred from homology"/>
<dbReference type="InterPro" id="IPR050687">
    <property type="entry name" value="Dynein_IC"/>
</dbReference>
<evidence type="ECO:0000313" key="13">
    <source>
        <dbReference type="Proteomes" id="UP000663881"/>
    </source>
</evidence>
<evidence type="ECO:0000256" key="11">
    <source>
        <dbReference type="ARBA" id="ARBA00023273"/>
    </source>
</evidence>
<dbReference type="SMART" id="SM00320">
    <property type="entry name" value="WD40"/>
    <property type="match status" value="2"/>
</dbReference>
<comment type="similarity">
    <text evidence="2">Belongs to the dynein intermediate chain family.</text>
</comment>
<protein>
    <submittedName>
        <fullName evidence="12">Uncharacterized protein</fullName>
    </submittedName>
</protein>
<comment type="subcellular location">
    <subcellularLocation>
        <location evidence="1">Cytoplasm</location>
        <location evidence="1">Cytoskeleton</location>
        <location evidence="1">Cilium axoneme</location>
    </subcellularLocation>
</comment>
<dbReference type="InterPro" id="IPR015943">
    <property type="entry name" value="WD40/YVTN_repeat-like_dom_sf"/>
</dbReference>
<dbReference type="EMBL" id="CAJOAY010032080">
    <property type="protein sequence ID" value="CAF4430086.1"/>
    <property type="molecule type" value="Genomic_DNA"/>
</dbReference>
<accession>A0A820R5Z4</accession>
<dbReference type="Gene3D" id="2.130.10.10">
    <property type="entry name" value="YVTN repeat-like/Quinoprotein amine dehydrogenase"/>
    <property type="match status" value="1"/>
</dbReference>
<gene>
    <name evidence="12" type="ORF">OKA104_LOCUS53027</name>
</gene>
<name>A0A820R5Z4_9BILA</name>
<dbReference type="PANTHER" id="PTHR12442:SF7">
    <property type="entry name" value="DYNEIN AXONEMAL INTERMEDIATE CHAIN 2"/>
    <property type="match status" value="1"/>
</dbReference>
<evidence type="ECO:0000256" key="6">
    <source>
        <dbReference type="ARBA" id="ARBA00022737"/>
    </source>
</evidence>
<dbReference type="GO" id="GO:0045504">
    <property type="term" value="F:dynein heavy chain binding"/>
    <property type="evidence" value="ECO:0007669"/>
    <property type="project" value="TreeGrafter"/>
</dbReference>
<evidence type="ECO:0000256" key="7">
    <source>
        <dbReference type="ARBA" id="ARBA00023017"/>
    </source>
</evidence>
<dbReference type="GO" id="GO:0045503">
    <property type="term" value="F:dynein light chain binding"/>
    <property type="evidence" value="ECO:0007669"/>
    <property type="project" value="TreeGrafter"/>
</dbReference>
<sequence>NPNKPDFILKPNSSLTTVDFNPKETNQILAGCHNVQICIFDLRKGNHAVEQSLIEFSHRASVRNALWLQTKTGTEFFSASSDGKIYWWDTKKMNKPVDQLILDLDKKERSQYASAITKLEYDSSI</sequence>
<evidence type="ECO:0000313" key="12">
    <source>
        <dbReference type="EMBL" id="CAF4430086.1"/>
    </source>
</evidence>
<evidence type="ECO:0000256" key="8">
    <source>
        <dbReference type="ARBA" id="ARBA00023069"/>
    </source>
</evidence>
<keyword evidence="9" id="KW-0505">Motor protein</keyword>
<evidence type="ECO:0000256" key="9">
    <source>
        <dbReference type="ARBA" id="ARBA00023175"/>
    </source>
</evidence>
<evidence type="ECO:0000256" key="2">
    <source>
        <dbReference type="ARBA" id="ARBA00011059"/>
    </source>
</evidence>
<dbReference type="InterPro" id="IPR001680">
    <property type="entry name" value="WD40_rpt"/>
</dbReference>
<evidence type="ECO:0000256" key="1">
    <source>
        <dbReference type="ARBA" id="ARBA00004430"/>
    </source>
</evidence>
<keyword evidence="4" id="KW-0853">WD repeat</keyword>
<keyword evidence="3" id="KW-0963">Cytoplasm</keyword>
<dbReference type="SUPFAM" id="SSF50978">
    <property type="entry name" value="WD40 repeat-like"/>
    <property type="match status" value="1"/>
</dbReference>
<keyword evidence="11" id="KW-0966">Cell projection</keyword>
<evidence type="ECO:0000256" key="4">
    <source>
        <dbReference type="ARBA" id="ARBA00022574"/>
    </source>
</evidence>
<reference evidence="12" key="1">
    <citation type="submission" date="2021-02" db="EMBL/GenBank/DDBJ databases">
        <authorList>
            <person name="Nowell W R."/>
        </authorList>
    </citation>
    <scope>NUCLEOTIDE SEQUENCE</scope>
</reference>
<feature type="non-terminal residue" evidence="12">
    <location>
        <position position="1"/>
    </location>
</feature>
<feature type="non-terminal residue" evidence="12">
    <location>
        <position position="125"/>
    </location>
</feature>
<keyword evidence="7" id="KW-0243">Dynein</keyword>
<dbReference type="AlphaFoldDB" id="A0A820R5Z4"/>
<keyword evidence="6" id="KW-0677">Repeat</keyword>
<comment type="caution">
    <text evidence="12">The sequence shown here is derived from an EMBL/GenBank/DDBJ whole genome shotgun (WGS) entry which is preliminary data.</text>
</comment>
<dbReference type="GO" id="GO:0005874">
    <property type="term" value="C:microtubule"/>
    <property type="evidence" value="ECO:0007669"/>
    <property type="project" value="UniProtKB-KW"/>
</dbReference>
<dbReference type="GO" id="GO:0003341">
    <property type="term" value="P:cilium movement"/>
    <property type="evidence" value="ECO:0007669"/>
    <property type="project" value="TreeGrafter"/>
</dbReference>
<keyword evidence="10" id="KW-0206">Cytoskeleton</keyword>
<dbReference type="PANTHER" id="PTHR12442">
    <property type="entry name" value="DYNEIN INTERMEDIATE CHAIN"/>
    <property type="match status" value="1"/>
</dbReference>
<keyword evidence="5" id="KW-0493">Microtubule</keyword>
<dbReference type="Proteomes" id="UP000663881">
    <property type="component" value="Unassembled WGS sequence"/>
</dbReference>
<organism evidence="12 13">
    <name type="scientific">Adineta steineri</name>
    <dbReference type="NCBI Taxonomy" id="433720"/>
    <lineage>
        <taxon>Eukaryota</taxon>
        <taxon>Metazoa</taxon>
        <taxon>Spiralia</taxon>
        <taxon>Gnathifera</taxon>
        <taxon>Rotifera</taxon>
        <taxon>Eurotatoria</taxon>
        <taxon>Bdelloidea</taxon>
        <taxon>Adinetida</taxon>
        <taxon>Adinetidae</taxon>
        <taxon>Adineta</taxon>
    </lineage>
</organism>
<dbReference type="GO" id="GO:0036157">
    <property type="term" value="C:outer dynein arm"/>
    <property type="evidence" value="ECO:0007669"/>
    <property type="project" value="TreeGrafter"/>
</dbReference>
<dbReference type="GO" id="GO:0036158">
    <property type="term" value="P:outer dynein arm assembly"/>
    <property type="evidence" value="ECO:0007669"/>
    <property type="project" value="TreeGrafter"/>
</dbReference>
<evidence type="ECO:0000256" key="5">
    <source>
        <dbReference type="ARBA" id="ARBA00022701"/>
    </source>
</evidence>
<evidence type="ECO:0000256" key="10">
    <source>
        <dbReference type="ARBA" id="ARBA00023212"/>
    </source>
</evidence>
<keyword evidence="8" id="KW-0969">Cilium</keyword>